<name>A0A0A9B972_ARUDO</name>
<organism evidence="1">
    <name type="scientific">Arundo donax</name>
    <name type="common">Giant reed</name>
    <name type="synonym">Donax arundinaceus</name>
    <dbReference type="NCBI Taxonomy" id="35708"/>
    <lineage>
        <taxon>Eukaryota</taxon>
        <taxon>Viridiplantae</taxon>
        <taxon>Streptophyta</taxon>
        <taxon>Embryophyta</taxon>
        <taxon>Tracheophyta</taxon>
        <taxon>Spermatophyta</taxon>
        <taxon>Magnoliopsida</taxon>
        <taxon>Liliopsida</taxon>
        <taxon>Poales</taxon>
        <taxon>Poaceae</taxon>
        <taxon>PACMAD clade</taxon>
        <taxon>Arundinoideae</taxon>
        <taxon>Arundineae</taxon>
        <taxon>Arundo</taxon>
    </lineage>
</organism>
<dbReference type="AlphaFoldDB" id="A0A0A9B972"/>
<accession>A0A0A9B972</accession>
<proteinExistence type="predicted"/>
<reference evidence="1" key="2">
    <citation type="journal article" date="2015" name="Data Brief">
        <title>Shoot transcriptome of the giant reed, Arundo donax.</title>
        <authorList>
            <person name="Barrero R.A."/>
            <person name="Guerrero F.D."/>
            <person name="Moolhuijzen P."/>
            <person name="Goolsby J.A."/>
            <person name="Tidwell J."/>
            <person name="Bellgard S.E."/>
            <person name="Bellgard M.I."/>
        </authorList>
    </citation>
    <scope>NUCLEOTIDE SEQUENCE</scope>
    <source>
        <tissue evidence="1">Shoot tissue taken approximately 20 cm above the soil surface</tissue>
    </source>
</reference>
<sequence length="22" mass="2224">MASIFSVCAATTSSALMMNLSS</sequence>
<evidence type="ECO:0000313" key="1">
    <source>
        <dbReference type="EMBL" id="JAD58698.1"/>
    </source>
</evidence>
<reference evidence="1" key="1">
    <citation type="submission" date="2014-09" db="EMBL/GenBank/DDBJ databases">
        <authorList>
            <person name="Magalhaes I.L.F."/>
            <person name="Oliveira U."/>
            <person name="Santos F.R."/>
            <person name="Vidigal T.H.D.A."/>
            <person name="Brescovit A.D."/>
            <person name="Santos A.J."/>
        </authorList>
    </citation>
    <scope>NUCLEOTIDE SEQUENCE</scope>
    <source>
        <tissue evidence="1">Shoot tissue taken approximately 20 cm above the soil surface</tissue>
    </source>
</reference>
<dbReference type="EMBL" id="GBRH01239197">
    <property type="protein sequence ID" value="JAD58698.1"/>
    <property type="molecule type" value="Transcribed_RNA"/>
</dbReference>
<protein>
    <submittedName>
        <fullName evidence="1">Uncharacterized protein</fullName>
    </submittedName>
</protein>